<organism evidence="3 4">
    <name type="scientific">Campylobacter upsaliensis</name>
    <dbReference type="NCBI Taxonomy" id="28080"/>
    <lineage>
        <taxon>Bacteria</taxon>
        <taxon>Pseudomonadati</taxon>
        <taxon>Campylobacterota</taxon>
        <taxon>Epsilonproteobacteria</taxon>
        <taxon>Campylobacterales</taxon>
        <taxon>Campylobacteraceae</taxon>
        <taxon>Campylobacter</taxon>
    </lineage>
</organism>
<evidence type="ECO:0000256" key="1">
    <source>
        <dbReference type="SAM" id="Coils"/>
    </source>
</evidence>
<protein>
    <recommendedName>
        <fullName evidence="5">DUF342 domain-containing protein</fullName>
    </recommendedName>
</protein>
<sequence>MRDKKLRQEILALENEVKELEKTLGAIKQRLLNLKDLAWDKQSKKESSSMYKVLKEDKTHTMVKSELGNIKVDKDFMEKEITKHLDNPNLRGMVTTKEMLSFPKVAKGVEADKETRGYTWRVKANDGNILVYGSRKYEFDNEKIHRLATTHSQTERNERKAEEDRRGHPYHPVFNDLNFRKSANEKIISQNQIKENEREVEKAGVGERGHSHRQINDPDFLRPADEIISQKIDETIKKQKAFIEQMLQKQESISSIPRVEEFLKEETKQETMKHTPKQRIKK</sequence>
<dbReference type="AlphaFoldDB" id="A0A7U8B4D0"/>
<accession>A0A7U8B4D0</accession>
<evidence type="ECO:0000313" key="4">
    <source>
        <dbReference type="Proteomes" id="UP000535305"/>
    </source>
</evidence>
<dbReference type="Proteomes" id="UP000535305">
    <property type="component" value="Unassembled WGS sequence"/>
</dbReference>
<feature type="coiled-coil region" evidence="1">
    <location>
        <begin position="3"/>
        <end position="37"/>
    </location>
</feature>
<gene>
    <name evidence="3" type="ORF">CT510_07005</name>
</gene>
<dbReference type="EMBL" id="AABVLA010000030">
    <property type="protein sequence ID" value="EAJ1622389.1"/>
    <property type="molecule type" value="Genomic_DNA"/>
</dbReference>
<proteinExistence type="predicted"/>
<evidence type="ECO:0000256" key="2">
    <source>
        <dbReference type="SAM" id="MobiDB-lite"/>
    </source>
</evidence>
<keyword evidence="4" id="KW-1185">Reference proteome</keyword>
<name>A0A7U8B4D0_CAMUP</name>
<evidence type="ECO:0000313" key="3">
    <source>
        <dbReference type="EMBL" id="EAJ1622389.1"/>
    </source>
</evidence>
<feature type="region of interest" description="Disordered" evidence="2">
    <location>
        <begin position="150"/>
        <end position="175"/>
    </location>
</feature>
<reference evidence="3 4" key="1">
    <citation type="submission" date="2018-06" db="EMBL/GenBank/DDBJ databases">
        <authorList>
            <consortium name="PulseNet: The National Subtyping Network for Foodborne Disease Surveillance"/>
            <person name="Tarr C.L."/>
            <person name="Trees E."/>
            <person name="Katz L.S."/>
            <person name="Carleton-Romer H.A."/>
            <person name="Stroika S."/>
            <person name="Kucerova Z."/>
            <person name="Roache K.F."/>
            <person name="Sabol A.L."/>
            <person name="Besser J."/>
            <person name="Gerner-Smidt P."/>
        </authorList>
    </citation>
    <scope>NUCLEOTIDE SEQUENCE [LARGE SCALE GENOMIC DNA]</scope>
    <source>
        <strain evidence="3 4">PNUSAC003104</strain>
    </source>
</reference>
<feature type="compositionally biased region" description="Basic and acidic residues" evidence="2">
    <location>
        <begin position="153"/>
        <end position="167"/>
    </location>
</feature>
<evidence type="ECO:0008006" key="5">
    <source>
        <dbReference type="Google" id="ProtNLM"/>
    </source>
</evidence>
<comment type="caution">
    <text evidence="3">The sequence shown here is derived from an EMBL/GenBank/DDBJ whole genome shotgun (WGS) entry which is preliminary data.</text>
</comment>
<keyword evidence="1" id="KW-0175">Coiled coil</keyword>